<dbReference type="AlphaFoldDB" id="A0A813S0E3"/>
<sequence>MVDNIKQTNILLCGSARVGKSTLIDAICQQKLTKTNRSLNSVTKSIEQYSYKCTNGRITHETIIWDTPGIESWNENEVRSYMISLIEQTQPLCMIYCASPGSFARLEHVRWLVSECYEKNIFCALVCTNMWAGRNRQGVVDEFCRILNSIHPNIHPIEEDNVIYFDNVALVTMVNSQEYIDKDFDVMKPASGIEQLIFGIGKSLNRDLMFAWFRTVSQNTNFWTNMSSKLSHLFQMPTGTLTSLYGHASNFLDFLFDESNFLHDDDDMTPLTTKDTEECLFHDAEIIDLPEQKSSKKLIFTFQLDDIARTIEFPQILQKLGAKSCKTEELDKESEHLLKFIVEFEDTEHAEAMYHFWQLTATNQINCTIVDELSDQFSNIDSV</sequence>
<dbReference type="Pfam" id="PF01926">
    <property type="entry name" value="MMR_HSR1"/>
    <property type="match status" value="1"/>
</dbReference>
<dbReference type="Gene3D" id="3.40.50.300">
    <property type="entry name" value="P-loop containing nucleotide triphosphate hydrolases"/>
    <property type="match status" value="1"/>
</dbReference>
<comment type="caution">
    <text evidence="2">The sequence shown here is derived from an EMBL/GenBank/DDBJ whole genome shotgun (WGS) entry which is preliminary data.</text>
</comment>
<reference evidence="2" key="1">
    <citation type="submission" date="2021-02" db="EMBL/GenBank/DDBJ databases">
        <authorList>
            <person name="Nowell W R."/>
        </authorList>
    </citation>
    <scope>NUCLEOTIDE SEQUENCE</scope>
</reference>
<proteinExistence type="predicted"/>
<dbReference type="InterPro" id="IPR006073">
    <property type="entry name" value="GTP-bd"/>
</dbReference>
<evidence type="ECO:0000259" key="1">
    <source>
        <dbReference type="Pfam" id="PF01926"/>
    </source>
</evidence>
<dbReference type="Proteomes" id="UP000663860">
    <property type="component" value="Unassembled WGS sequence"/>
</dbReference>
<dbReference type="EMBL" id="CAJNOE010000039">
    <property type="protein sequence ID" value="CAF0790373.1"/>
    <property type="molecule type" value="Genomic_DNA"/>
</dbReference>
<accession>A0A813S0E3</accession>
<dbReference type="SUPFAM" id="SSF52540">
    <property type="entry name" value="P-loop containing nucleoside triphosphate hydrolases"/>
    <property type="match status" value="1"/>
</dbReference>
<organism evidence="2 3">
    <name type="scientific">Adineta steineri</name>
    <dbReference type="NCBI Taxonomy" id="433720"/>
    <lineage>
        <taxon>Eukaryota</taxon>
        <taxon>Metazoa</taxon>
        <taxon>Spiralia</taxon>
        <taxon>Gnathifera</taxon>
        <taxon>Rotifera</taxon>
        <taxon>Eurotatoria</taxon>
        <taxon>Bdelloidea</taxon>
        <taxon>Adinetida</taxon>
        <taxon>Adinetidae</taxon>
        <taxon>Adineta</taxon>
    </lineage>
</organism>
<dbReference type="GO" id="GO:0005525">
    <property type="term" value="F:GTP binding"/>
    <property type="evidence" value="ECO:0007669"/>
    <property type="project" value="InterPro"/>
</dbReference>
<evidence type="ECO:0000313" key="2">
    <source>
        <dbReference type="EMBL" id="CAF0790373.1"/>
    </source>
</evidence>
<protein>
    <recommendedName>
        <fullName evidence="1">G domain-containing protein</fullName>
    </recommendedName>
</protein>
<gene>
    <name evidence="2" type="ORF">IZO911_LOCUS6366</name>
</gene>
<feature type="domain" description="G" evidence="1">
    <location>
        <begin position="10"/>
        <end position="81"/>
    </location>
</feature>
<dbReference type="CDD" id="cd00882">
    <property type="entry name" value="Ras_like_GTPase"/>
    <property type="match status" value="1"/>
</dbReference>
<dbReference type="InterPro" id="IPR027417">
    <property type="entry name" value="P-loop_NTPase"/>
</dbReference>
<evidence type="ECO:0000313" key="3">
    <source>
        <dbReference type="Proteomes" id="UP000663860"/>
    </source>
</evidence>
<name>A0A813S0E3_9BILA</name>